<evidence type="ECO:0000313" key="4">
    <source>
        <dbReference type="Proteomes" id="UP001152888"/>
    </source>
</evidence>
<dbReference type="InterPro" id="IPR035963">
    <property type="entry name" value="FERM_2"/>
</dbReference>
<keyword evidence="4" id="KW-1185">Reference proteome</keyword>
<name>A0A9P0LPT8_ACAOB</name>
<evidence type="ECO:0000256" key="1">
    <source>
        <dbReference type="SAM" id="MobiDB-lite"/>
    </source>
</evidence>
<dbReference type="EMBL" id="CAKOFQ010007297">
    <property type="protein sequence ID" value="CAH1997617.1"/>
    <property type="molecule type" value="Genomic_DNA"/>
</dbReference>
<dbReference type="Pfam" id="PF09380">
    <property type="entry name" value="FERM_C"/>
    <property type="match status" value="1"/>
</dbReference>
<feature type="region of interest" description="Disordered" evidence="1">
    <location>
        <begin position="184"/>
        <end position="249"/>
    </location>
</feature>
<accession>A0A9P0LPT8</accession>
<dbReference type="Pfam" id="PF08736">
    <property type="entry name" value="FA"/>
    <property type="match status" value="1"/>
</dbReference>
<dbReference type="PANTHER" id="PTHR23280:SF27">
    <property type="entry name" value="TYROSINE-PROTEIN PHOSPHATASE NON-RECEPTOR TYPE"/>
    <property type="match status" value="1"/>
</dbReference>
<dbReference type="Proteomes" id="UP001152888">
    <property type="component" value="Unassembled WGS sequence"/>
</dbReference>
<proteinExistence type="predicted"/>
<protein>
    <recommendedName>
        <fullName evidence="2">FERM domain-containing protein</fullName>
    </recommendedName>
</protein>
<dbReference type="InterPro" id="IPR041783">
    <property type="entry name" value="PTPN3/4_FERM_C"/>
</dbReference>
<organism evidence="3 4">
    <name type="scientific">Acanthoscelides obtectus</name>
    <name type="common">Bean weevil</name>
    <name type="synonym">Bruchus obtectus</name>
    <dbReference type="NCBI Taxonomy" id="200917"/>
    <lineage>
        <taxon>Eukaryota</taxon>
        <taxon>Metazoa</taxon>
        <taxon>Ecdysozoa</taxon>
        <taxon>Arthropoda</taxon>
        <taxon>Hexapoda</taxon>
        <taxon>Insecta</taxon>
        <taxon>Pterygota</taxon>
        <taxon>Neoptera</taxon>
        <taxon>Endopterygota</taxon>
        <taxon>Coleoptera</taxon>
        <taxon>Polyphaga</taxon>
        <taxon>Cucujiformia</taxon>
        <taxon>Chrysomeloidea</taxon>
        <taxon>Chrysomelidae</taxon>
        <taxon>Bruchinae</taxon>
        <taxon>Bruchini</taxon>
        <taxon>Acanthoscelides</taxon>
    </lineage>
</organism>
<dbReference type="AlphaFoldDB" id="A0A9P0LPT8"/>
<dbReference type="SUPFAM" id="SSF47031">
    <property type="entry name" value="Second domain of FERM"/>
    <property type="match status" value="1"/>
</dbReference>
<dbReference type="Gene3D" id="1.20.80.10">
    <property type="match status" value="1"/>
</dbReference>
<feature type="domain" description="FERM" evidence="2">
    <location>
        <begin position="1"/>
        <end position="139"/>
    </location>
</feature>
<dbReference type="PANTHER" id="PTHR23280">
    <property type="entry name" value="4.1 G PROTEIN"/>
    <property type="match status" value="1"/>
</dbReference>
<dbReference type="SMART" id="SM01196">
    <property type="entry name" value="FERM_C"/>
    <property type="match status" value="1"/>
</dbReference>
<comment type="caution">
    <text evidence="3">The sequence shown here is derived from an EMBL/GenBank/DDBJ whole genome shotgun (WGS) entry which is preliminary data.</text>
</comment>
<dbReference type="InterPro" id="IPR014352">
    <property type="entry name" value="FERM/acyl-CoA-bd_prot_sf"/>
</dbReference>
<sequence>MQLIPGQTEEMERKICELHKLHKGQLPADAEFNFLDHAKRIEMYGVDLHRAKDNAGKEIQLGVTHLGLVVFQNNIRITVFSWSKIIKISFKRKQFFIQLRREPSESYDTLLGLNMETYRSSKTLWKSCVEHHTFFRLHSPRVKRRFPLSLGSKFTYSGRTEFQTMSEVRQRGILERKFVRSPSKQLIKQPTPAPPIEDKGKFLTAPARPPGPYANKVTSLGTKEPKKAWTEDSRISDDDGGFLERTLETPYSPGVAGRVMSYADDEPPSPTLNGLYDIATSAPSTVNQSQSTDSNGNVVTVVLHPDGEGKYGFSVKGQTSLVVPA</sequence>
<dbReference type="InterPro" id="IPR019748">
    <property type="entry name" value="FERM_central"/>
</dbReference>
<dbReference type="FunFam" id="2.30.29.30:FF:000002">
    <property type="entry name" value="Band 4.1-like protein 5 isoform 1"/>
    <property type="match status" value="1"/>
</dbReference>
<evidence type="ECO:0000313" key="3">
    <source>
        <dbReference type="EMBL" id="CAH1997617.1"/>
    </source>
</evidence>
<dbReference type="InterPro" id="IPR018980">
    <property type="entry name" value="FERM_PH-like_C"/>
</dbReference>
<dbReference type="GO" id="GO:0005856">
    <property type="term" value="C:cytoskeleton"/>
    <property type="evidence" value="ECO:0007669"/>
    <property type="project" value="TreeGrafter"/>
</dbReference>
<dbReference type="PROSITE" id="PS50057">
    <property type="entry name" value="FERM_3"/>
    <property type="match status" value="1"/>
</dbReference>
<dbReference type="Pfam" id="PF00373">
    <property type="entry name" value="FERM_M"/>
    <property type="match status" value="1"/>
</dbReference>
<dbReference type="CDD" id="cd14473">
    <property type="entry name" value="FERM_B-lobe"/>
    <property type="match status" value="1"/>
</dbReference>
<dbReference type="InterPro" id="IPR000299">
    <property type="entry name" value="FERM_domain"/>
</dbReference>
<gene>
    <name evidence="3" type="ORF">ACAOBT_LOCUS23867</name>
</gene>
<dbReference type="Gene3D" id="2.30.29.30">
    <property type="entry name" value="Pleckstrin-homology domain (PH domain)/Phosphotyrosine-binding domain (PTB)"/>
    <property type="match status" value="1"/>
</dbReference>
<dbReference type="OrthoDB" id="5854685at2759"/>
<feature type="compositionally biased region" description="Basic and acidic residues" evidence="1">
    <location>
        <begin position="223"/>
        <end position="237"/>
    </location>
</feature>
<dbReference type="SMART" id="SM01195">
    <property type="entry name" value="FA"/>
    <property type="match status" value="1"/>
</dbReference>
<dbReference type="SUPFAM" id="SSF50729">
    <property type="entry name" value="PH domain-like"/>
    <property type="match status" value="1"/>
</dbReference>
<dbReference type="InterPro" id="IPR014847">
    <property type="entry name" value="FA"/>
</dbReference>
<dbReference type="CDD" id="cd13189">
    <property type="entry name" value="FERM_C_PTPN4_PTPN3_like"/>
    <property type="match status" value="1"/>
</dbReference>
<dbReference type="GO" id="GO:0031032">
    <property type="term" value="P:actomyosin structure organization"/>
    <property type="evidence" value="ECO:0007669"/>
    <property type="project" value="TreeGrafter"/>
</dbReference>
<evidence type="ECO:0000259" key="2">
    <source>
        <dbReference type="PROSITE" id="PS50057"/>
    </source>
</evidence>
<reference evidence="3" key="1">
    <citation type="submission" date="2022-03" db="EMBL/GenBank/DDBJ databases">
        <authorList>
            <person name="Sayadi A."/>
        </authorList>
    </citation>
    <scope>NUCLEOTIDE SEQUENCE</scope>
</reference>
<dbReference type="InterPro" id="IPR011993">
    <property type="entry name" value="PH-like_dom_sf"/>
</dbReference>